<protein>
    <recommendedName>
        <fullName evidence="4">Glycosyltransferase RgtA/B/C/D-like domain-containing protein</fullName>
    </recommendedName>
</protein>
<comment type="caution">
    <text evidence="2">The sequence shown here is derived from an EMBL/GenBank/DDBJ whole genome shotgun (WGS) entry which is preliminary data.</text>
</comment>
<evidence type="ECO:0008006" key="4">
    <source>
        <dbReference type="Google" id="ProtNLM"/>
    </source>
</evidence>
<feature type="transmembrane region" description="Helical" evidence="1">
    <location>
        <begin position="403"/>
        <end position="423"/>
    </location>
</feature>
<proteinExistence type="predicted"/>
<keyword evidence="1" id="KW-0472">Membrane</keyword>
<keyword evidence="1" id="KW-1133">Transmembrane helix</keyword>
<dbReference type="Proteomes" id="UP000034325">
    <property type="component" value="Unassembled WGS sequence"/>
</dbReference>
<gene>
    <name evidence="2" type="ORF">UT23_C0012G0075</name>
</gene>
<dbReference type="EMBL" id="LBWA01000012">
    <property type="protein sequence ID" value="KKQ97465.1"/>
    <property type="molecule type" value="Genomic_DNA"/>
</dbReference>
<feature type="transmembrane region" description="Helical" evidence="1">
    <location>
        <begin position="481"/>
        <end position="502"/>
    </location>
</feature>
<feature type="transmembrane region" description="Helical" evidence="1">
    <location>
        <begin position="315"/>
        <end position="341"/>
    </location>
</feature>
<reference evidence="2 3" key="1">
    <citation type="journal article" date="2015" name="Nature">
        <title>rRNA introns, odd ribosomes, and small enigmatic genomes across a large radiation of phyla.</title>
        <authorList>
            <person name="Brown C.T."/>
            <person name="Hug L.A."/>
            <person name="Thomas B.C."/>
            <person name="Sharon I."/>
            <person name="Castelle C.J."/>
            <person name="Singh A."/>
            <person name="Wilkins M.J."/>
            <person name="Williams K.H."/>
            <person name="Banfield J.F."/>
        </authorList>
    </citation>
    <scope>NUCLEOTIDE SEQUENCE [LARGE SCALE GENOMIC DNA]</scope>
</reference>
<accession>A0A0G0MAT8</accession>
<name>A0A0G0MAT8_9BACT</name>
<organism evidence="2 3">
    <name type="scientific">Candidatus Woesebacteria bacterium GW2011_GWA1_39_12</name>
    <dbReference type="NCBI Taxonomy" id="1618549"/>
    <lineage>
        <taxon>Bacteria</taxon>
        <taxon>Candidatus Woeseibacteriota</taxon>
    </lineage>
</organism>
<sequence length="542" mass="61477">MRGFVKDIRLVIFIAIILILSVRGIYGNPRSSELSTNTWSEEGPFELSPERGRFALVYSLIEDKSVFFSLPIARFAIPDLGYSDGKYVSLFAPGVSFVALPGYLIGKTFGVSQVGTFLVISLFALMNAILVKRIASYFGAKKLAATIACFAFLFATPAYSYAASLYQHHISTFLILLSIYFLLKKERFVKYLVIWVSFGISILVDFPNFFLFLPIIFFSIAKVFKLRFLDEKIKIRVELVRLLSVIGLVLPFVLLFWFNNLSYGSPFRLSGTVENVREIGTTGLPIRQEIEDKEISETDQEALSFFKTRNMINGLYVLLLSLDRGIIYFAPIVLFGVVGILELNKKAVIKSLLVSILVLNLTIYALWGDPWGGWAFGGRYLIPSYAILSIFIGIAVTKLRHNFLFMFMLFLTLAYSVLVNTLGTLTSNTNPPRTEAEHLSYLYHKDEKYSYDRNFDYILNKGSKSFIYGQYLEDWLSPFEFYLIVSLSLISVVSASITYLHLFGQDSEMEIVIKRESSGKNLRINLGIVEKLKALPRNIGLW</sequence>
<feature type="transmembrane region" description="Helical" evidence="1">
    <location>
        <begin position="143"/>
        <end position="160"/>
    </location>
</feature>
<keyword evidence="1" id="KW-0812">Transmembrane</keyword>
<feature type="transmembrane region" description="Helical" evidence="1">
    <location>
        <begin position="348"/>
        <end position="367"/>
    </location>
</feature>
<feature type="transmembrane region" description="Helical" evidence="1">
    <location>
        <begin position="87"/>
        <end position="105"/>
    </location>
</feature>
<evidence type="ECO:0000256" key="1">
    <source>
        <dbReference type="SAM" id="Phobius"/>
    </source>
</evidence>
<dbReference type="AlphaFoldDB" id="A0A0G0MAT8"/>
<evidence type="ECO:0000313" key="3">
    <source>
        <dbReference type="Proteomes" id="UP000034325"/>
    </source>
</evidence>
<evidence type="ECO:0000313" key="2">
    <source>
        <dbReference type="EMBL" id="KKQ97465.1"/>
    </source>
</evidence>
<feature type="transmembrane region" description="Helical" evidence="1">
    <location>
        <begin position="240"/>
        <end position="258"/>
    </location>
</feature>
<feature type="transmembrane region" description="Helical" evidence="1">
    <location>
        <begin position="7"/>
        <end position="26"/>
    </location>
</feature>
<feature type="transmembrane region" description="Helical" evidence="1">
    <location>
        <begin position="111"/>
        <end position="131"/>
    </location>
</feature>
<feature type="transmembrane region" description="Helical" evidence="1">
    <location>
        <begin position="373"/>
        <end position="396"/>
    </location>
</feature>